<keyword evidence="2" id="KW-1185">Reference proteome</keyword>
<dbReference type="AlphaFoldDB" id="A0AAV5S034"/>
<sequence length="125" mass="14001">MTSSQTPSEKSYNAYLIPAKVNKAFATTEFESNFNTDEKVNFNEQDLTANYLTGKKILGTAITSPDSKLRAVIVKSTEDDAITDLKPVKKIANLQVTEREGNEHALIDEVKKFNEYLNLMNTIHS</sequence>
<gene>
    <name evidence="1" type="ORF">DAKH74_032830</name>
</gene>
<comment type="caution">
    <text evidence="1">The sequence shown here is derived from an EMBL/GenBank/DDBJ whole genome shotgun (WGS) entry which is preliminary data.</text>
</comment>
<dbReference type="Proteomes" id="UP001377567">
    <property type="component" value="Unassembled WGS sequence"/>
</dbReference>
<name>A0AAV5S034_MAUHU</name>
<dbReference type="EMBL" id="BTGD01000010">
    <property type="protein sequence ID" value="GMM56667.1"/>
    <property type="molecule type" value="Genomic_DNA"/>
</dbReference>
<reference evidence="1 2" key="1">
    <citation type="journal article" date="2023" name="Elife">
        <title>Identification of key yeast species and microbe-microbe interactions impacting larval growth of Drosophila in the wild.</title>
        <authorList>
            <person name="Mure A."/>
            <person name="Sugiura Y."/>
            <person name="Maeda R."/>
            <person name="Honda K."/>
            <person name="Sakurai N."/>
            <person name="Takahashi Y."/>
            <person name="Watada M."/>
            <person name="Katoh T."/>
            <person name="Gotoh A."/>
            <person name="Gotoh Y."/>
            <person name="Taniguchi I."/>
            <person name="Nakamura K."/>
            <person name="Hayashi T."/>
            <person name="Katayama T."/>
            <person name="Uemura T."/>
            <person name="Hattori Y."/>
        </authorList>
    </citation>
    <scope>NUCLEOTIDE SEQUENCE [LARGE SCALE GENOMIC DNA]</scope>
    <source>
        <strain evidence="1 2">KH-74</strain>
    </source>
</reference>
<accession>A0AAV5S034</accession>
<proteinExistence type="predicted"/>
<protein>
    <submittedName>
        <fullName evidence="1">Uncharacterized protein</fullName>
    </submittedName>
</protein>
<organism evidence="1 2">
    <name type="scientific">Maudiozyma humilis</name>
    <name type="common">Sour dough yeast</name>
    <name type="synonym">Kazachstania humilis</name>
    <dbReference type="NCBI Taxonomy" id="51915"/>
    <lineage>
        <taxon>Eukaryota</taxon>
        <taxon>Fungi</taxon>
        <taxon>Dikarya</taxon>
        <taxon>Ascomycota</taxon>
        <taxon>Saccharomycotina</taxon>
        <taxon>Saccharomycetes</taxon>
        <taxon>Saccharomycetales</taxon>
        <taxon>Saccharomycetaceae</taxon>
        <taxon>Maudiozyma</taxon>
    </lineage>
</organism>
<evidence type="ECO:0000313" key="2">
    <source>
        <dbReference type="Proteomes" id="UP001377567"/>
    </source>
</evidence>
<evidence type="ECO:0000313" key="1">
    <source>
        <dbReference type="EMBL" id="GMM56667.1"/>
    </source>
</evidence>